<dbReference type="EMBL" id="KM038183">
    <property type="protein sequence ID" value="AIG55644.1"/>
    <property type="molecule type" value="Genomic_DNA"/>
</dbReference>
<organism evidence="5">
    <name type="scientific">Thraustotheca clavata</name>
    <dbReference type="NCBI Taxonomy" id="74557"/>
    <lineage>
        <taxon>Eukaryota</taxon>
        <taxon>Sar</taxon>
        <taxon>Stramenopiles</taxon>
        <taxon>Oomycota</taxon>
        <taxon>Saprolegniomycetes</taxon>
        <taxon>Saprolegniales</taxon>
        <taxon>Achlyaceae</taxon>
        <taxon>Thraustotheca</taxon>
    </lineage>
</organism>
<feature type="chain" id="PRO_5005109542" description="Metalloendopeptidase" evidence="2">
    <location>
        <begin position="18"/>
        <end position="368"/>
    </location>
</feature>
<name>A0A0A7CMJ5_9STRA</name>
<comment type="caution">
    <text evidence="1">Lacks conserved residue(s) required for the propagation of feature annotation.</text>
</comment>
<evidence type="ECO:0000256" key="3">
    <source>
        <dbReference type="SAM" id="MobiDB-lite"/>
    </source>
</evidence>
<protein>
    <recommendedName>
        <fullName evidence="2">Metalloendopeptidase</fullName>
        <ecNumber evidence="2">3.4.24.-</ecNumber>
    </recommendedName>
</protein>
<dbReference type="PANTHER" id="PTHR10127">
    <property type="entry name" value="DISCOIDIN, CUB, EGF, LAMININ , AND ZINC METALLOPROTEASE DOMAIN CONTAINING"/>
    <property type="match status" value="1"/>
</dbReference>
<feature type="domain" description="Peptidase M12A" evidence="4">
    <location>
        <begin position="89"/>
        <end position="314"/>
    </location>
</feature>
<evidence type="ECO:0000259" key="4">
    <source>
        <dbReference type="PROSITE" id="PS51864"/>
    </source>
</evidence>
<dbReference type="InterPro" id="IPR001506">
    <property type="entry name" value="Peptidase_M12A"/>
</dbReference>
<proteinExistence type="predicted"/>
<feature type="binding site" evidence="1">
    <location>
        <position position="202"/>
    </location>
    <ligand>
        <name>Zn(2+)</name>
        <dbReference type="ChEBI" id="CHEBI:29105"/>
        <note>catalytic</note>
    </ligand>
</feature>
<dbReference type="Pfam" id="PF01400">
    <property type="entry name" value="Astacin"/>
    <property type="match status" value="1"/>
</dbReference>
<dbReference type="PROSITE" id="PS51864">
    <property type="entry name" value="ASTACIN"/>
    <property type="match status" value="1"/>
</dbReference>
<evidence type="ECO:0000256" key="2">
    <source>
        <dbReference type="RuleBase" id="RU361183"/>
    </source>
</evidence>
<keyword evidence="1 2" id="KW-0479">Metal-binding</keyword>
<dbReference type="PANTHER" id="PTHR10127:SF850">
    <property type="entry name" value="METALLOENDOPEPTIDASE"/>
    <property type="match status" value="1"/>
</dbReference>
<keyword evidence="1 2" id="KW-0378">Hydrolase</keyword>
<dbReference type="AlphaFoldDB" id="A0A0A7CMJ5"/>
<feature type="signal peptide" evidence="2">
    <location>
        <begin position="1"/>
        <end position="17"/>
    </location>
</feature>
<keyword evidence="1 2" id="KW-0862">Zinc</keyword>
<dbReference type="EC" id="3.4.24.-" evidence="2"/>
<dbReference type="GO" id="GO:0006508">
    <property type="term" value="P:proteolysis"/>
    <property type="evidence" value="ECO:0007669"/>
    <property type="project" value="UniProtKB-KW"/>
</dbReference>
<dbReference type="PRINTS" id="PR00480">
    <property type="entry name" value="ASTACIN"/>
</dbReference>
<feature type="binding site" evidence="1">
    <location>
        <position position="208"/>
    </location>
    <ligand>
        <name>Zn(2+)</name>
        <dbReference type="ChEBI" id="CHEBI:29105"/>
        <note>catalytic</note>
    </ligand>
</feature>
<dbReference type="SMART" id="SM00235">
    <property type="entry name" value="ZnMc"/>
    <property type="match status" value="1"/>
</dbReference>
<evidence type="ECO:0000256" key="1">
    <source>
        <dbReference type="PROSITE-ProRule" id="PRU01211"/>
    </source>
</evidence>
<feature type="active site" evidence="1">
    <location>
        <position position="199"/>
    </location>
</feature>
<keyword evidence="1 2" id="KW-0482">Metalloprotease</keyword>
<feature type="binding site" evidence="1">
    <location>
        <position position="198"/>
    </location>
    <ligand>
        <name>Zn(2+)</name>
        <dbReference type="ChEBI" id="CHEBI:29105"/>
        <note>catalytic</note>
    </ligand>
</feature>
<dbReference type="GO" id="GO:0008270">
    <property type="term" value="F:zinc ion binding"/>
    <property type="evidence" value="ECO:0007669"/>
    <property type="project" value="UniProtKB-UniRule"/>
</dbReference>
<comment type="cofactor">
    <cofactor evidence="1 2">
        <name>Zn(2+)</name>
        <dbReference type="ChEBI" id="CHEBI:29105"/>
    </cofactor>
    <text evidence="1 2">Binds 1 zinc ion per subunit.</text>
</comment>
<dbReference type="InterPro" id="IPR024079">
    <property type="entry name" value="MetalloPept_cat_dom_sf"/>
</dbReference>
<dbReference type="SUPFAM" id="SSF55486">
    <property type="entry name" value="Metalloproteases ('zincins'), catalytic domain"/>
    <property type="match status" value="1"/>
</dbReference>
<accession>A0A0A7CMJ5</accession>
<dbReference type="Gene3D" id="3.40.390.10">
    <property type="entry name" value="Collagenase (Catalytic Domain)"/>
    <property type="match status" value="1"/>
</dbReference>
<feature type="region of interest" description="Disordered" evidence="3">
    <location>
        <begin position="322"/>
        <end position="368"/>
    </location>
</feature>
<dbReference type="InterPro" id="IPR006026">
    <property type="entry name" value="Peptidase_Metallo"/>
</dbReference>
<dbReference type="GO" id="GO:0004222">
    <property type="term" value="F:metalloendopeptidase activity"/>
    <property type="evidence" value="ECO:0007669"/>
    <property type="project" value="UniProtKB-UniRule"/>
</dbReference>
<keyword evidence="1 2" id="KW-0645">Protease</keyword>
<evidence type="ECO:0000313" key="5">
    <source>
        <dbReference type="EMBL" id="AIG55644.1"/>
    </source>
</evidence>
<sequence length="368" mass="40701">MQWLSFVFSLVIACVSAQCITPNLGMGLYGQKYREGQVKHIFGQSGIKGSIYRVCINNTLVCKEENGLADAPDLPTVDCAKAAARRRLGLVLDPVKVKLWPNATMCYNITDTKFTKKERKYIKQAAKHIHTKTSVDIITLAECQAKGNANLCGNCKDYVAVTKEKPGCFAAVGYQASGAQVLNVEKGCFKAGMGRIAHEFLHAIGFYHEHVHPNRKIIILQNELKVARNNYILKKDAVDTTYDFVSIMHYSSEAGVCIPKQKNIVYCDISQSEEDGCVVPSRDDCDEKASKVLGQRKGLSKIDINTVGVLYGNKKKGTKATIKQLRAKQKKQKKAEKKKTKKSKTKLTSNAESDELTTTNGEIQNDGI</sequence>
<reference evidence="5" key="1">
    <citation type="journal article" date="2014" name="Genome Biol. Evol.">
        <title>The secreted proteins of Achlya hypogyna and Thraustotheca clavata identify the ancestral oomycete secretome and reveal gene acquisitions by horizontal gene transfer.</title>
        <authorList>
            <person name="Misner I."/>
            <person name="Blouin N."/>
            <person name="Leonard G."/>
            <person name="Richards T.A."/>
            <person name="Lane C.E."/>
        </authorList>
    </citation>
    <scope>NUCLEOTIDE SEQUENCE</scope>
    <source>
        <strain evidence="5">ATCC 34112</strain>
    </source>
</reference>
<feature type="compositionally biased region" description="Basic residues" evidence="3">
    <location>
        <begin position="325"/>
        <end position="345"/>
    </location>
</feature>
<feature type="compositionally biased region" description="Polar residues" evidence="3">
    <location>
        <begin position="356"/>
        <end position="368"/>
    </location>
</feature>
<keyword evidence="2" id="KW-0732">Signal</keyword>